<dbReference type="Proteomes" id="UP000824469">
    <property type="component" value="Unassembled WGS sequence"/>
</dbReference>
<dbReference type="PRINTS" id="PR00615">
    <property type="entry name" value="CCAATSUBUNTA"/>
</dbReference>
<organism evidence="6 7">
    <name type="scientific">Taxus chinensis</name>
    <name type="common">Chinese yew</name>
    <name type="synonym">Taxus wallichiana var. chinensis</name>
    <dbReference type="NCBI Taxonomy" id="29808"/>
    <lineage>
        <taxon>Eukaryota</taxon>
        <taxon>Viridiplantae</taxon>
        <taxon>Streptophyta</taxon>
        <taxon>Embryophyta</taxon>
        <taxon>Tracheophyta</taxon>
        <taxon>Spermatophyta</taxon>
        <taxon>Pinopsida</taxon>
        <taxon>Pinidae</taxon>
        <taxon>Conifers II</taxon>
        <taxon>Cupressales</taxon>
        <taxon>Taxaceae</taxon>
        <taxon>Taxus</taxon>
    </lineage>
</organism>
<evidence type="ECO:0000313" key="7">
    <source>
        <dbReference type="Proteomes" id="UP000824469"/>
    </source>
</evidence>
<evidence type="ECO:0000256" key="2">
    <source>
        <dbReference type="ARBA" id="ARBA00023015"/>
    </source>
</evidence>
<keyword evidence="2" id="KW-0805">Transcription regulation</keyword>
<proteinExistence type="inferred from homology"/>
<keyword evidence="3" id="KW-0804">Transcription</keyword>
<dbReference type="OMA" id="SATHIHY"/>
<dbReference type="GO" id="GO:0016602">
    <property type="term" value="C:CCAAT-binding factor complex"/>
    <property type="evidence" value="ECO:0007669"/>
    <property type="project" value="InterPro"/>
</dbReference>
<dbReference type="GO" id="GO:0001228">
    <property type="term" value="F:DNA-binding transcription activator activity, RNA polymerase II-specific"/>
    <property type="evidence" value="ECO:0007669"/>
    <property type="project" value="InterPro"/>
</dbReference>
<dbReference type="CDD" id="cd22907">
    <property type="entry name" value="HFD_NFYB"/>
    <property type="match status" value="1"/>
</dbReference>
<feature type="non-terminal residue" evidence="6">
    <location>
        <position position="108"/>
    </location>
</feature>
<comment type="caution">
    <text evidence="6">The sequence shown here is derived from an EMBL/GenBank/DDBJ whole genome shotgun (WGS) entry which is preliminary data.</text>
</comment>
<dbReference type="AlphaFoldDB" id="A0AA38C0K2"/>
<evidence type="ECO:0000256" key="1">
    <source>
        <dbReference type="ARBA" id="ARBA00009053"/>
    </source>
</evidence>
<comment type="similarity">
    <text evidence="1">Belongs to the NFYB/HAP3 subunit family.</text>
</comment>
<evidence type="ECO:0000259" key="5">
    <source>
        <dbReference type="Pfam" id="PF00808"/>
    </source>
</evidence>
<evidence type="ECO:0000256" key="3">
    <source>
        <dbReference type="ARBA" id="ARBA00023163"/>
    </source>
</evidence>
<dbReference type="InterPro" id="IPR003958">
    <property type="entry name" value="CBFA_NFYB_domain"/>
</dbReference>
<dbReference type="PANTHER" id="PTHR11064:SF106">
    <property type="entry name" value="NUCLEAR TRANSCRIPTION FACTOR Y SUBUNIT B-5"/>
    <property type="match status" value="1"/>
</dbReference>
<dbReference type="PANTHER" id="PTHR11064">
    <property type="entry name" value="CCAAT-BINDING TRANSCRIPTION FACTOR-RELATED"/>
    <property type="match status" value="1"/>
</dbReference>
<dbReference type="Gene3D" id="1.10.20.10">
    <property type="entry name" value="Histone, subunit A"/>
    <property type="match status" value="1"/>
</dbReference>
<sequence>MESSRNEKEMREEEHSMENSREEEQGQEQEKEKFVPLENVGRIMCRILPHNAKVSREAKRSMQECASEFISFITSEASDKFLVEKRKTINGEDIVWALHSLGFENYRQ</sequence>
<dbReference type="EMBL" id="JAHRHJ020003685">
    <property type="protein sequence ID" value="KAH9291332.1"/>
    <property type="molecule type" value="Genomic_DNA"/>
</dbReference>
<keyword evidence="7" id="KW-1185">Reference proteome</keyword>
<dbReference type="InterPro" id="IPR027113">
    <property type="entry name" value="Transc_fact_NFYB/HAP3"/>
</dbReference>
<dbReference type="GO" id="GO:0000978">
    <property type="term" value="F:RNA polymerase II cis-regulatory region sequence-specific DNA binding"/>
    <property type="evidence" value="ECO:0007669"/>
    <property type="project" value="TreeGrafter"/>
</dbReference>
<feature type="domain" description="Transcription factor CBF/NF-Y/archaeal histone" evidence="5">
    <location>
        <begin position="35"/>
        <end position="98"/>
    </location>
</feature>
<gene>
    <name evidence="6" type="ORF">KI387_043479</name>
</gene>
<name>A0AA38C0K2_TAXCH</name>
<dbReference type="GO" id="GO:0046982">
    <property type="term" value="F:protein heterodimerization activity"/>
    <property type="evidence" value="ECO:0007669"/>
    <property type="project" value="InterPro"/>
</dbReference>
<protein>
    <recommendedName>
        <fullName evidence="5">Transcription factor CBF/NF-Y/archaeal histone domain-containing protein</fullName>
    </recommendedName>
</protein>
<dbReference type="Pfam" id="PF00808">
    <property type="entry name" value="CBFD_NFYB_HMF"/>
    <property type="match status" value="1"/>
</dbReference>
<dbReference type="InterPro" id="IPR009072">
    <property type="entry name" value="Histone-fold"/>
</dbReference>
<reference evidence="6 7" key="1">
    <citation type="journal article" date="2021" name="Nat. Plants">
        <title>The Taxus genome provides insights into paclitaxel biosynthesis.</title>
        <authorList>
            <person name="Xiong X."/>
            <person name="Gou J."/>
            <person name="Liao Q."/>
            <person name="Li Y."/>
            <person name="Zhou Q."/>
            <person name="Bi G."/>
            <person name="Li C."/>
            <person name="Du R."/>
            <person name="Wang X."/>
            <person name="Sun T."/>
            <person name="Guo L."/>
            <person name="Liang H."/>
            <person name="Lu P."/>
            <person name="Wu Y."/>
            <person name="Zhang Z."/>
            <person name="Ro D.K."/>
            <person name="Shang Y."/>
            <person name="Huang S."/>
            <person name="Yan J."/>
        </authorList>
    </citation>
    <scope>NUCLEOTIDE SEQUENCE [LARGE SCALE GENOMIC DNA]</scope>
    <source>
        <strain evidence="6">Ta-2019</strain>
    </source>
</reference>
<accession>A0AA38C0K2</accession>
<evidence type="ECO:0000313" key="6">
    <source>
        <dbReference type="EMBL" id="KAH9291332.1"/>
    </source>
</evidence>
<dbReference type="SUPFAM" id="SSF47113">
    <property type="entry name" value="Histone-fold"/>
    <property type="match status" value="1"/>
</dbReference>
<feature type="region of interest" description="Disordered" evidence="4">
    <location>
        <begin position="1"/>
        <end position="34"/>
    </location>
</feature>
<evidence type="ECO:0000256" key="4">
    <source>
        <dbReference type="SAM" id="MobiDB-lite"/>
    </source>
</evidence>